<keyword evidence="1" id="KW-0880">Kelch repeat</keyword>
<gene>
    <name evidence="3" type="ORF">Bca52824_068487</name>
</gene>
<dbReference type="GO" id="GO:0005829">
    <property type="term" value="C:cytosol"/>
    <property type="evidence" value="ECO:0007669"/>
    <property type="project" value="TreeGrafter"/>
</dbReference>
<dbReference type="FunFam" id="2.120.10.80:FF:000007">
    <property type="entry name" value="F-box/kelch-repeat protein SKIP11"/>
    <property type="match status" value="1"/>
</dbReference>
<evidence type="ECO:0000256" key="1">
    <source>
        <dbReference type="ARBA" id="ARBA00022441"/>
    </source>
</evidence>
<accession>A0A8X7Q3T2</accession>
<dbReference type="EMBL" id="JAAMPC010000014">
    <property type="protein sequence ID" value="KAG2261408.1"/>
    <property type="molecule type" value="Genomic_DNA"/>
</dbReference>
<dbReference type="Pfam" id="PF01344">
    <property type="entry name" value="Kelch_1"/>
    <property type="match status" value="2"/>
</dbReference>
<organism evidence="3 4">
    <name type="scientific">Brassica carinata</name>
    <name type="common">Ethiopian mustard</name>
    <name type="synonym">Abyssinian cabbage</name>
    <dbReference type="NCBI Taxonomy" id="52824"/>
    <lineage>
        <taxon>Eukaryota</taxon>
        <taxon>Viridiplantae</taxon>
        <taxon>Streptophyta</taxon>
        <taxon>Embryophyta</taxon>
        <taxon>Tracheophyta</taxon>
        <taxon>Spermatophyta</taxon>
        <taxon>Magnoliopsida</taxon>
        <taxon>eudicotyledons</taxon>
        <taxon>Gunneridae</taxon>
        <taxon>Pentapetalae</taxon>
        <taxon>rosids</taxon>
        <taxon>malvids</taxon>
        <taxon>Brassicales</taxon>
        <taxon>Brassicaceae</taxon>
        <taxon>Brassiceae</taxon>
        <taxon>Brassica</taxon>
    </lineage>
</organism>
<reference evidence="3 4" key="1">
    <citation type="submission" date="2020-02" db="EMBL/GenBank/DDBJ databases">
        <authorList>
            <person name="Ma Q."/>
            <person name="Huang Y."/>
            <person name="Song X."/>
            <person name="Pei D."/>
        </authorList>
    </citation>
    <scope>NUCLEOTIDE SEQUENCE [LARGE SCALE GENOMIC DNA]</scope>
    <source>
        <strain evidence="3">Sxm20200214</strain>
        <tissue evidence="3">Leaf</tissue>
    </source>
</reference>
<keyword evidence="4" id="KW-1185">Reference proteome</keyword>
<dbReference type="PANTHER" id="PTHR46122">
    <property type="entry name" value="GALACTOSE OXIDASE/KELCH REPEAT PROTEIN-RELATED"/>
    <property type="match status" value="1"/>
</dbReference>
<dbReference type="GO" id="GO:0005634">
    <property type="term" value="C:nucleus"/>
    <property type="evidence" value="ECO:0007669"/>
    <property type="project" value="UniProtKB-ARBA"/>
</dbReference>
<dbReference type="AlphaFoldDB" id="A0A8X7Q3T2"/>
<proteinExistence type="predicted"/>
<dbReference type="SMART" id="SM00612">
    <property type="entry name" value="Kelch"/>
    <property type="match status" value="3"/>
</dbReference>
<dbReference type="OrthoDB" id="191037at2759"/>
<dbReference type="Gene3D" id="2.120.10.80">
    <property type="entry name" value="Kelch-type beta propeller"/>
    <property type="match status" value="1"/>
</dbReference>
<sequence>MSKAYMVTEGRDYYQEMLRLGQDHTGRVRASSSRSRPRKVRIREYKIPDLNADPCLDMDEEETGEVVVGFRPQDADYSLNVPQLPYELEFLNKRFSRLLKEGKIFKVRRDRGVVEPFVFMRSTGDTSWTMFDKDFENYKNVPMLPLPPDSSFFLGDKESLCAGTHLIVTGNEGESIALWRYELETSQWFKGPAMITPRVLFASATFGTVAFVAGGLKMYGDTSKEVVNGAEKYDSVTKTWTRLQGMNKRRQFCSGCYLRGKFYVLGGKDENDNNLTCGERYDEGTDTWELIPDILKDASFSSIQSPPLIAVVNDNLYSLETSANELRVYDTNANAWKKLGDVPVRAKSSGGWGVAFKSLGDKLLVIGASAGPSRTEKMSVYTCCPSADPENKLVWEESKRSCDVQLNHFILNCCVMIA</sequence>
<dbReference type="SUPFAM" id="SSF117281">
    <property type="entry name" value="Kelch motif"/>
    <property type="match status" value="1"/>
</dbReference>
<comment type="caution">
    <text evidence="3">The sequence shown here is derived from an EMBL/GenBank/DDBJ whole genome shotgun (WGS) entry which is preliminary data.</text>
</comment>
<dbReference type="InterPro" id="IPR052439">
    <property type="entry name" value="F-box/Kelch-repeat"/>
</dbReference>
<name>A0A8X7Q3T2_BRACI</name>
<protein>
    <recommendedName>
        <fullName evidence="5">F-box/kelch-repeat protein</fullName>
    </recommendedName>
</protein>
<evidence type="ECO:0000256" key="2">
    <source>
        <dbReference type="ARBA" id="ARBA00022737"/>
    </source>
</evidence>
<dbReference type="InterPro" id="IPR015915">
    <property type="entry name" value="Kelch-typ_b-propeller"/>
</dbReference>
<evidence type="ECO:0000313" key="4">
    <source>
        <dbReference type="Proteomes" id="UP000886595"/>
    </source>
</evidence>
<evidence type="ECO:0008006" key="5">
    <source>
        <dbReference type="Google" id="ProtNLM"/>
    </source>
</evidence>
<dbReference type="InterPro" id="IPR006652">
    <property type="entry name" value="Kelch_1"/>
</dbReference>
<dbReference type="Proteomes" id="UP000886595">
    <property type="component" value="Unassembled WGS sequence"/>
</dbReference>
<dbReference type="PANTHER" id="PTHR46122:SF15">
    <property type="entry name" value="F-BOX DOMAIN-CONTAINING PROTEIN"/>
    <property type="match status" value="1"/>
</dbReference>
<evidence type="ECO:0000313" key="3">
    <source>
        <dbReference type="EMBL" id="KAG2261408.1"/>
    </source>
</evidence>
<keyword evidence="2" id="KW-0677">Repeat</keyword>